<reference evidence="2" key="1">
    <citation type="journal article" date="2020" name="Cell">
        <title>Large-Scale Comparative Analyses of Tick Genomes Elucidate Their Genetic Diversity and Vector Capacities.</title>
        <authorList>
            <consortium name="Tick Genome and Microbiome Consortium (TIGMIC)"/>
            <person name="Jia N."/>
            <person name="Wang J."/>
            <person name="Shi W."/>
            <person name="Du L."/>
            <person name="Sun Y."/>
            <person name="Zhan W."/>
            <person name="Jiang J.F."/>
            <person name="Wang Q."/>
            <person name="Zhang B."/>
            <person name="Ji P."/>
            <person name="Bell-Sakyi L."/>
            <person name="Cui X.M."/>
            <person name="Yuan T.T."/>
            <person name="Jiang B.G."/>
            <person name="Yang W.F."/>
            <person name="Lam T.T."/>
            <person name="Chang Q.C."/>
            <person name="Ding S.J."/>
            <person name="Wang X.J."/>
            <person name="Zhu J.G."/>
            <person name="Ruan X.D."/>
            <person name="Zhao L."/>
            <person name="Wei J.T."/>
            <person name="Ye R.Z."/>
            <person name="Que T.C."/>
            <person name="Du C.H."/>
            <person name="Zhou Y.H."/>
            <person name="Cheng J.X."/>
            <person name="Dai P.F."/>
            <person name="Guo W.B."/>
            <person name="Han X.H."/>
            <person name="Huang E.J."/>
            <person name="Li L.F."/>
            <person name="Wei W."/>
            <person name="Gao Y.C."/>
            <person name="Liu J.Z."/>
            <person name="Shao H.Z."/>
            <person name="Wang X."/>
            <person name="Wang C.C."/>
            <person name="Yang T.C."/>
            <person name="Huo Q.B."/>
            <person name="Li W."/>
            <person name="Chen H.Y."/>
            <person name="Chen S.E."/>
            <person name="Zhou L.G."/>
            <person name="Ni X.B."/>
            <person name="Tian J.H."/>
            <person name="Sheng Y."/>
            <person name="Liu T."/>
            <person name="Pan Y.S."/>
            <person name="Xia L.Y."/>
            <person name="Li J."/>
            <person name="Zhao F."/>
            <person name="Cao W.C."/>
        </authorList>
    </citation>
    <scope>NUCLEOTIDE SEQUENCE</scope>
    <source>
        <strain evidence="2">Rmic-2018</strain>
    </source>
</reference>
<keyword evidence="3" id="KW-1185">Reference proteome</keyword>
<gene>
    <name evidence="2" type="ORF">HPB51_024540</name>
</gene>
<name>A0A9J6DKQ3_RHIMP</name>
<feature type="region of interest" description="Disordered" evidence="1">
    <location>
        <begin position="40"/>
        <end position="69"/>
    </location>
</feature>
<comment type="caution">
    <text evidence="2">The sequence shown here is derived from an EMBL/GenBank/DDBJ whole genome shotgun (WGS) entry which is preliminary data.</text>
</comment>
<dbReference type="AlphaFoldDB" id="A0A9J6DKQ3"/>
<reference evidence="2" key="2">
    <citation type="submission" date="2021-09" db="EMBL/GenBank/DDBJ databases">
        <authorList>
            <person name="Jia N."/>
            <person name="Wang J."/>
            <person name="Shi W."/>
            <person name="Du L."/>
            <person name="Sun Y."/>
            <person name="Zhan W."/>
            <person name="Jiang J."/>
            <person name="Wang Q."/>
            <person name="Zhang B."/>
            <person name="Ji P."/>
            <person name="Sakyi L.B."/>
            <person name="Cui X."/>
            <person name="Yuan T."/>
            <person name="Jiang B."/>
            <person name="Yang W."/>
            <person name="Lam T.T.-Y."/>
            <person name="Chang Q."/>
            <person name="Ding S."/>
            <person name="Wang X."/>
            <person name="Zhu J."/>
            <person name="Ruan X."/>
            <person name="Zhao L."/>
            <person name="Wei J."/>
            <person name="Que T."/>
            <person name="Du C."/>
            <person name="Cheng J."/>
            <person name="Dai P."/>
            <person name="Han X."/>
            <person name="Huang E."/>
            <person name="Gao Y."/>
            <person name="Liu J."/>
            <person name="Shao H."/>
            <person name="Ye R."/>
            <person name="Li L."/>
            <person name="Wei W."/>
            <person name="Wang X."/>
            <person name="Wang C."/>
            <person name="Huo Q."/>
            <person name="Li W."/>
            <person name="Guo W."/>
            <person name="Chen H."/>
            <person name="Chen S."/>
            <person name="Zhou L."/>
            <person name="Zhou L."/>
            <person name="Ni X."/>
            <person name="Tian J."/>
            <person name="Zhou Y."/>
            <person name="Sheng Y."/>
            <person name="Liu T."/>
            <person name="Pan Y."/>
            <person name="Xia L."/>
            <person name="Li J."/>
            <person name="Zhao F."/>
            <person name="Cao W."/>
        </authorList>
    </citation>
    <scope>NUCLEOTIDE SEQUENCE</scope>
    <source>
        <strain evidence="2">Rmic-2018</strain>
        <tissue evidence="2">Larvae</tissue>
    </source>
</reference>
<accession>A0A9J6DKQ3</accession>
<evidence type="ECO:0000313" key="3">
    <source>
        <dbReference type="Proteomes" id="UP000821866"/>
    </source>
</evidence>
<organism evidence="2 3">
    <name type="scientific">Rhipicephalus microplus</name>
    <name type="common">Cattle tick</name>
    <name type="synonym">Boophilus microplus</name>
    <dbReference type="NCBI Taxonomy" id="6941"/>
    <lineage>
        <taxon>Eukaryota</taxon>
        <taxon>Metazoa</taxon>
        <taxon>Ecdysozoa</taxon>
        <taxon>Arthropoda</taxon>
        <taxon>Chelicerata</taxon>
        <taxon>Arachnida</taxon>
        <taxon>Acari</taxon>
        <taxon>Parasitiformes</taxon>
        <taxon>Ixodida</taxon>
        <taxon>Ixodoidea</taxon>
        <taxon>Ixodidae</taxon>
        <taxon>Rhipicephalinae</taxon>
        <taxon>Rhipicephalus</taxon>
        <taxon>Boophilus</taxon>
    </lineage>
</organism>
<sequence length="195" mass="21574">MYTNYRKAPIVFPSMKLLDAGLVARCFSYEKVRAANARRVAAESRRPTSVKERDGRLSPNSVHRPRRGLPAHRGQLRLKGDVAAAPTNWTGHDVDCFGDLCRRCRRPNAAKSSHLLYFPPAFHVLATTEARNCYVTIASAAPSTGCRISLAARCLIVLQKRASLALFLCIPLSLDSFISCWRGVGFRGVRVCCVL</sequence>
<dbReference type="EMBL" id="JABSTU010000009">
    <property type="protein sequence ID" value="KAH8022441.1"/>
    <property type="molecule type" value="Genomic_DNA"/>
</dbReference>
<feature type="compositionally biased region" description="Basic and acidic residues" evidence="1">
    <location>
        <begin position="40"/>
        <end position="56"/>
    </location>
</feature>
<evidence type="ECO:0000256" key="1">
    <source>
        <dbReference type="SAM" id="MobiDB-lite"/>
    </source>
</evidence>
<evidence type="ECO:0000313" key="2">
    <source>
        <dbReference type="EMBL" id="KAH8022441.1"/>
    </source>
</evidence>
<protein>
    <submittedName>
        <fullName evidence="2">Uncharacterized protein</fullName>
    </submittedName>
</protein>
<dbReference type="Proteomes" id="UP000821866">
    <property type="component" value="Chromosome 7"/>
</dbReference>
<proteinExistence type="predicted"/>